<proteinExistence type="predicted"/>
<keyword evidence="4" id="KW-1185">Reference proteome</keyword>
<evidence type="ECO:0000256" key="1">
    <source>
        <dbReference type="SAM" id="MobiDB-lite"/>
    </source>
</evidence>
<feature type="domain" description="Fe2OG dioxygenase" evidence="2">
    <location>
        <begin position="174"/>
        <end position="275"/>
    </location>
</feature>
<protein>
    <submittedName>
        <fullName evidence="3">Alkylated DNA repair protein</fullName>
    </submittedName>
</protein>
<dbReference type="GO" id="GO:0006307">
    <property type="term" value="P:DNA alkylation repair"/>
    <property type="evidence" value="ECO:0007669"/>
    <property type="project" value="InterPro"/>
</dbReference>
<feature type="compositionally biased region" description="Basic and acidic residues" evidence="1">
    <location>
        <begin position="42"/>
        <end position="55"/>
    </location>
</feature>
<organism evidence="3 4">
    <name type="scientific">Reticulomyxa filosa</name>
    <dbReference type="NCBI Taxonomy" id="46433"/>
    <lineage>
        <taxon>Eukaryota</taxon>
        <taxon>Sar</taxon>
        <taxon>Rhizaria</taxon>
        <taxon>Retaria</taxon>
        <taxon>Foraminifera</taxon>
        <taxon>Monothalamids</taxon>
        <taxon>Reticulomyxidae</taxon>
        <taxon>Reticulomyxa</taxon>
    </lineage>
</organism>
<dbReference type="InterPro" id="IPR032854">
    <property type="entry name" value="ALKBH3"/>
</dbReference>
<dbReference type="Gene3D" id="2.60.120.590">
    <property type="entry name" value="Alpha-ketoglutarate-dependent dioxygenase AlkB-like"/>
    <property type="match status" value="1"/>
</dbReference>
<dbReference type="InterPro" id="IPR005123">
    <property type="entry name" value="Oxoglu/Fe-dep_dioxygenase_dom"/>
</dbReference>
<dbReference type="Proteomes" id="UP000023152">
    <property type="component" value="Unassembled WGS sequence"/>
</dbReference>
<reference evidence="3 4" key="1">
    <citation type="journal article" date="2013" name="Curr. Biol.">
        <title>The Genome of the Foraminiferan Reticulomyxa filosa.</title>
        <authorList>
            <person name="Glockner G."/>
            <person name="Hulsmann N."/>
            <person name="Schleicher M."/>
            <person name="Noegel A.A."/>
            <person name="Eichinger L."/>
            <person name="Gallinger C."/>
            <person name="Pawlowski J."/>
            <person name="Sierra R."/>
            <person name="Euteneuer U."/>
            <person name="Pillet L."/>
            <person name="Moustafa A."/>
            <person name="Platzer M."/>
            <person name="Groth M."/>
            <person name="Szafranski K."/>
            <person name="Schliwa M."/>
        </authorList>
    </citation>
    <scope>NUCLEOTIDE SEQUENCE [LARGE SCALE GENOMIC DNA]</scope>
</reference>
<name>X6MNI5_RETFI</name>
<gene>
    <name evidence="3" type="ORF">RFI_21980</name>
</gene>
<dbReference type="EMBL" id="ASPP01019176">
    <property type="protein sequence ID" value="ETO15384.1"/>
    <property type="molecule type" value="Genomic_DNA"/>
</dbReference>
<evidence type="ECO:0000313" key="4">
    <source>
        <dbReference type="Proteomes" id="UP000023152"/>
    </source>
</evidence>
<evidence type="ECO:0000313" key="3">
    <source>
        <dbReference type="EMBL" id="ETO15384.1"/>
    </source>
</evidence>
<dbReference type="InterPro" id="IPR037151">
    <property type="entry name" value="AlkB-like_sf"/>
</dbReference>
<dbReference type="AlphaFoldDB" id="X6MNI5"/>
<dbReference type="SUPFAM" id="SSF51197">
    <property type="entry name" value="Clavaminate synthase-like"/>
    <property type="match status" value="1"/>
</dbReference>
<evidence type="ECO:0000259" key="2">
    <source>
        <dbReference type="PROSITE" id="PS51471"/>
    </source>
</evidence>
<dbReference type="PANTHER" id="PTHR31212">
    <property type="entry name" value="ALPHA-KETOGLUTARATE-DEPENDENT DIOXYGENASE ALKB HOMOLOG 3"/>
    <property type="match status" value="1"/>
</dbReference>
<sequence>MAMENWNTQPSQKKASNLKQKEITHFFAPKKDTSAVAVQRTTPEEGKKEEKKEEEGNVEIVQDLFPLSPISQWPEIQFIMHRLENNSTVLWCQHFLTNKQSELLFKELLGTMTFEQSEVNGTYGKYKIPRLQAWMADDGIDNKKASLFQSQPSKKWSNRMLYVKERIEQKLGVKFNYVLINYYRDGRDHISWHSDREAIERKKNTIGSVSLGSPRKFLLRHLDHLNKPHLKPMEFTLTNGSLIVMKDDTQKYWQHSIPKMNSCKTGRINLTFRSC</sequence>
<dbReference type="InterPro" id="IPR027450">
    <property type="entry name" value="AlkB-like"/>
</dbReference>
<dbReference type="Pfam" id="PF13532">
    <property type="entry name" value="2OG-FeII_Oxy_2"/>
    <property type="match status" value="1"/>
</dbReference>
<dbReference type="GO" id="GO:0051213">
    <property type="term" value="F:dioxygenase activity"/>
    <property type="evidence" value="ECO:0007669"/>
    <property type="project" value="InterPro"/>
</dbReference>
<dbReference type="OMA" id="AMENWNT"/>
<accession>X6MNI5</accession>
<dbReference type="OrthoDB" id="445341at2759"/>
<comment type="caution">
    <text evidence="3">The sequence shown here is derived from an EMBL/GenBank/DDBJ whole genome shotgun (WGS) entry which is preliminary data.</text>
</comment>
<dbReference type="PANTHER" id="PTHR31212:SF4">
    <property type="entry name" value="ALPHA-KETOGLUTARATE-DEPENDENT DIOXYGENASE ALKB HOMOLOG 3"/>
    <property type="match status" value="1"/>
</dbReference>
<feature type="region of interest" description="Disordered" evidence="1">
    <location>
        <begin position="33"/>
        <end position="56"/>
    </location>
</feature>
<dbReference type="PROSITE" id="PS51471">
    <property type="entry name" value="FE2OG_OXY"/>
    <property type="match status" value="1"/>
</dbReference>